<dbReference type="Proteomes" id="UP000885847">
    <property type="component" value="Unassembled WGS sequence"/>
</dbReference>
<keyword evidence="10" id="KW-0131">Cell cycle</keyword>
<dbReference type="GO" id="GO:0005886">
    <property type="term" value="C:plasma membrane"/>
    <property type="evidence" value="ECO:0007669"/>
    <property type="project" value="TreeGrafter"/>
</dbReference>
<dbReference type="Gene3D" id="1.20.58.760">
    <property type="entry name" value="Peptidase M41"/>
    <property type="match status" value="1"/>
</dbReference>
<comment type="cofactor">
    <cofactor evidence="1">
        <name>Zn(2+)</name>
        <dbReference type="ChEBI" id="CHEBI:29105"/>
    </cofactor>
</comment>
<dbReference type="Pfam" id="PF17862">
    <property type="entry name" value="AAA_lid_3"/>
    <property type="match status" value="1"/>
</dbReference>
<evidence type="ECO:0000259" key="8">
    <source>
        <dbReference type="Pfam" id="PF01434"/>
    </source>
</evidence>
<dbReference type="InterPro" id="IPR000642">
    <property type="entry name" value="Peptidase_M41"/>
</dbReference>
<feature type="domain" description="Peptidase M41" evidence="8">
    <location>
        <begin position="90"/>
        <end position="276"/>
    </location>
</feature>
<dbReference type="SUPFAM" id="SSF52540">
    <property type="entry name" value="P-loop containing nucleoside triphosphate hydrolases"/>
    <property type="match status" value="1"/>
</dbReference>
<dbReference type="SUPFAM" id="SSF140990">
    <property type="entry name" value="FtsH protease domain-like"/>
    <property type="match status" value="1"/>
</dbReference>
<dbReference type="GO" id="GO:0004176">
    <property type="term" value="F:ATP-dependent peptidase activity"/>
    <property type="evidence" value="ECO:0007669"/>
    <property type="project" value="InterPro"/>
</dbReference>
<keyword evidence="6" id="KW-0862">Zinc</keyword>
<keyword evidence="5" id="KW-0378">Hydrolase</keyword>
<dbReference type="InterPro" id="IPR041569">
    <property type="entry name" value="AAA_lid_3"/>
</dbReference>
<dbReference type="InterPro" id="IPR027417">
    <property type="entry name" value="P-loop_NTPase"/>
</dbReference>
<evidence type="ECO:0000256" key="6">
    <source>
        <dbReference type="ARBA" id="ARBA00022833"/>
    </source>
</evidence>
<keyword evidence="10" id="KW-0132">Cell division</keyword>
<evidence type="ECO:0000256" key="1">
    <source>
        <dbReference type="ARBA" id="ARBA00001947"/>
    </source>
</evidence>
<sequence>FDRRIVVDVPDVKGRLQILKVHTKKTPLSKNVDLEVIARTTPGFTGADLESLVNEAALIAARKRKKKLTMEDFEEAKDKILMGVARKSMILKEEEKRLIAYHEAGHTIVTYFTPHTDPIHKVTIIPRGRALGVTQQLPIDDRRTYSKEYLLAQLRVLMGGRAAEEKVFGTISTGSGNDIDRATQIARKMVCEWGMSEKLGPITLGKPGDEVFLGRDFVAVKDFSEETAKLIDEEVRRFVNEAYEEARKIIDSKEELLHKLADELLKKEVLDGHEVEVLLTNGSLDTEEAIKEENRNKGEEENN</sequence>
<dbReference type="FunFam" id="1.20.58.760:FF:000001">
    <property type="entry name" value="ATP-dependent zinc metalloprotease FtsH"/>
    <property type="match status" value="1"/>
</dbReference>
<proteinExistence type="inferred from homology"/>
<keyword evidence="4" id="KW-0479">Metal-binding</keyword>
<dbReference type="Pfam" id="PF01434">
    <property type="entry name" value="Peptidase_M41"/>
    <property type="match status" value="1"/>
</dbReference>
<reference evidence="10" key="1">
    <citation type="journal article" date="2020" name="mSystems">
        <title>Genome- and Community-Level Interaction Insights into Carbon Utilization and Element Cycling Functions of Hydrothermarchaeota in Hydrothermal Sediment.</title>
        <authorList>
            <person name="Zhou Z."/>
            <person name="Liu Y."/>
            <person name="Xu W."/>
            <person name="Pan J."/>
            <person name="Luo Z.H."/>
            <person name="Li M."/>
        </authorList>
    </citation>
    <scope>NUCLEOTIDE SEQUENCE [LARGE SCALE GENOMIC DNA]</scope>
    <source>
        <strain evidence="10">HyVt-102</strain>
    </source>
</reference>
<comment type="similarity">
    <text evidence="2">In the C-terminal section; belongs to the peptidase M41 family.</text>
</comment>
<dbReference type="PANTHER" id="PTHR23076:SF97">
    <property type="entry name" value="ATP-DEPENDENT ZINC METALLOPROTEASE YME1L1"/>
    <property type="match status" value="1"/>
</dbReference>
<feature type="non-terminal residue" evidence="10">
    <location>
        <position position="1"/>
    </location>
</feature>
<name>A0A7C0ZHW6_UNCW3</name>
<keyword evidence="3" id="KW-0645">Protease</keyword>
<evidence type="ECO:0000313" key="10">
    <source>
        <dbReference type="EMBL" id="HDI83303.1"/>
    </source>
</evidence>
<evidence type="ECO:0000256" key="2">
    <source>
        <dbReference type="ARBA" id="ARBA00010044"/>
    </source>
</evidence>
<evidence type="ECO:0000256" key="5">
    <source>
        <dbReference type="ARBA" id="ARBA00022801"/>
    </source>
</evidence>
<evidence type="ECO:0000256" key="7">
    <source>
        <dbReference type="ARBA" id="ARBA00023049"/>
    </source>
</evidence>
<dbReference type="GO" id="GO:0006508">
    <property type="term" value="P:proteolysis"/>
    <property type="evidence" value="ECO:0007669"/>
    <property type="project" value="UniProtKB-KW"/>
</dbReference>
<dbReference type="GO" id="GO:0051301">
    <property type="term" value="P:cell division"/>
    <property type="evidence" value="ECO:0007669"/>
    <property type="project" value="UniProtKB-KW"/>
</dbReference>
<organism evidence="10">
    <name type="scientific">candidate division WOR-3 bacterium</name>
    <dbReference type="NCBI Taxonomy" id="2052148"/>
    <lineage>
        <taxon>Bacteria</taxon>
        <taxon>Bacteria division WOR-3</taxon>
    </lineage>
</organism>
<dbReference type="GO" id="GO:0004222">
    <property type="term" value="F:metalloendopeptidase activity"/>
    <property type="evidence" value="ECO:0007669"/>
    <property type="project" value="InterPro"/>
</dbReference>
<dbReference type="GO" id="GO:0005524">
    <property type="term" value="F:ATP binding"/>
    <property type="evidence" value="ECO:0007669"/>
    <property type="project" value="InterPro"/>
</dbReference>
<dbReference type="GO" id="GO:0046872">
    <property type="term" value="F:metal ion binding"/>
    <property type="evidence" value="ECO:0007669"/>
    <property type="project" value="UniProtKB-KW"/>
</dbReference>
<evidence type="ECO:0000256" key="4">
    <source>
        <dbReference type="ARBA" id="ARBA00022723"/>
    </source>
</evidence>
<protein>
    <submittedName>
        <fullName evidence="10">Cell division protein FtsH</fullName>
    </submittedName>
</protein>
<feature type="domain" description="AAA ATPase AAA+ lid" evidence="9">
    <location>
        <begin position="31"/>
        <end position="75"/>
    </location>
</feature>
<dbReference type="InterPro" id="IPR037219">
    <property type="entry name" value="Peptidase_M41-like"/>
</dbReference>
<dbReference type="PANTHER" id="PTHR23076">
    <property type="entry name" value="METALLOPROTEASE M41 FTSH"/>
    <property type="match status" value="1"/>
</dbReference>
<dbReference type="FunFam" id="1.10.8.60:FF:000001">
    <property type="entry name" value="ATP-dependent zinc metalloprotease FtsH"/>
    <property type="match status" value="1"/>
</dbReference>
<dbReference type="GO" id="GO:0030163">
    <property type="term" value="P:protein catabolic process"/>
    <property type="evidence" value="ECO:0007669"/>
    <property type="project" value="TreeGrafter"/>
</dbReference>
<dbReference type="Gene3D" id="1.10.8.60">
    <property type="match status" value="1"/>
</dbReference>
<dbReference type="AlphaFoldDB" id="A0A7C0ZHW6"/>
<comment type="caution">
    <text evidence="10">The sequence shown here is derived from an EMBL/GenBank/DDBJ whole genome shotgun (WGS) entry which is preliminary data.</text>
</comment>
<evidence type="ECO:0000256" key="3">
    <source>
        <dbReference type="ARBA" id="ARBA00022670"/>
    </source>
</evidence>
<dbReference type="EMBL" id="DQWE01000280">
    <property type="protein sequence ID" value="HDI83303.1"/>
    <property type="molecule type" value="Genomic_DNA"/>
</dbReference>
<keyword evidence="7" id="KW-0482">Metalloprotease</keyword>
<evidence type="ECO:0000259" key="9">
    <source>
        <dbReference type="Pfam" id="PF17862"/>
    </source>
</evidence>
<gene>
    <name evidence="10" type="ORF">ENF18_05880</name>
</gene>
<accession>A0A7C0ZHW6</accession>